<name>A0ABS3GVX5_9ENTE</name>
<keyword evidence="5 6" id="KW-0472">Membrane</keyword>
<dbReference type="InterPro" id="IPR011701">
    <property type="entry name" value="MFS"/>
</dbReference>
<dbReference type="InterPro" id="IPR036259">
    <property type="entry name" value="MFS_trans_sf"/>
</dbReference>
<evidence type="ECO:0000259" key="7">
    <source>
        <dbReference type="PROSITE" id="PS50850"/>
    </source>
</evidence>
<feature type="domain" description="Major facilitator superfamily (MFS) profile" evidence="7">
    <location>
        <begin position="16"/>
        <end position="413"/>
    </location>
</feature>
<dbReference type="PROSITE" id="PS00217">
    <property type="entry name" value="SUGAR_TRANSPORT_2"/>
    <property type="match status" value="1"/>
</dbReference>
<reference evidence="8 9" key="1">
    <citation type="submission" date="2021-03" db="EMBL/GenBank/DDBJ databases">
        <title>Enterococcal diversity collection.</title>
        <authorList>
            <person name="Gilmore M.S."/>
            <person name="Schwartzman J."/>
            <person name="Van Tyne D."/>
            <person name="Martin M."/>
            <person name="Earl A.M."/>
            <person name="Manson A.L."/>
            <person name="Straub T."/>
            <person name="Salamzade R."/>
            <person name="Saavedra J."/>
            <person name="Lebreton F."/>
            <person name="Prichula J."/>
            <person name="Schaufler K."/>
            <person name="Gaca A."/>
            <person name="Sgardioli B."/>
            <person name="Wagenaar J."/>
            <person name="Strong T."/>
        </authorList>
    </citation>
    <scope>NUCLEOTIDE SEQUENCE [LARGE SCALE GENOMIC DNA]</scope>
    <source>
        <strain evidence="8 9">DIV0869a</strain>
    </source>
</reference>
<dbReference type="InterPro" id="IPR050382">
    <property type="entry name" value="MFS_Na/Anion_cotransporter"/>
</dbReference>
<dbReference type="PROSITE" id="PS50850">
    <property type="entry name" value="MFS"/>
    <property type="match status" value="1"/>
</dbReference>
<keyword evidence="2" id="KW-0813">Transport</keyword>
<organism evidence="8 9">
    <name type="scientific">Candidatus Enterococcus ikei</name>
    <dbReference type="NCBI Taxonomy" id="2815326"/>
    <lineage>
        <taxon>Bacteria</taxon>
        <taxon>Bacillati</taxon>
        <taxon>Bacillota</taxon>
        <taxon>Bacilli</taxon>
        <taxon>Lactobacillales</taxon>
        <taxon>Enterococcaceae</taxon>
        <taxon>Enterococcus</taxon>
    </lineage>
</organism>
<feature type="transmembrane region" description="Helical" evidence="6">
    <location>
        <begin position="353"/>
        <end position="377"/>
    </location>
</feature>
<comment type="caution">
    <text evidence="8">The sequence shown here is derived from an EMBL/GenBank/DDBJ whole genome shotgun (WGS) entry which is preliminary data.</text>
</comment>
<accession>A0ABS3GVX5</accession>
<dbReference type="Proteomes" id="UP000664632">
    <property type="component" value="Unassembled WGS sequence"/>
</dbReference>
<proteinExistence type="predicted"/>
<evidence type="ECO:0000256" key="4">
    <source>
        <dbReference type="ARBA" id="ARBA00022989"/>
    </source>
</evidence>
<keyword evidence="9" id="KW-1185">Reference proteome</keyword>
<keyword evidence="4 6" id="KW-1133">Transmembrane helix</keyword>
<feature type="transmembrane region" description="Helical" evidence="6">
    <location>
        <begin position="140"/>
        <end position="162"/>
    </location>
</feature>
<feature type="transmembrane region" description="Helical" evidence="6">
    <location>
        <begin position="264"/>
        <end position="285"/>
    </location>
</feature>
<dbReference type="PANTHER" id="PTHR11662">
    <property type="entry name" value="SOLUTE CARRIER FAMILY 17"/>
    <property type="match status" value="1"/>
</dbReference>
<evidence type="ECO:0000256" key="5">
    <source>
        <dbReference type="ARBA" id="ARBA00023136"/>
    </source>
</evidence>
<sequence>MKTNGEKIDKHYWKRIVVLLCLGWVTIWIYRASLTPLFSEIQGTVGFHTNAQMGLISSCYFFGATSMQIPAGMLVDRLGKKTVMIPGFILFGLAAFMITQAQSLTMIYFASVLAGLGCGSYYGAAFSLSSESIPQHRKGLSTAIINSGSAVGMGIGMILSSLLVKQLDLPWQSMMFLCFGLIVTMILAFTFGIKPNSKKDTPIPTTLESEATKQSAATSDKQPKGLFSPKMLVSYLLYFGTCYGYYMVVTWLPAFLQDERGFKGLAIGFSSALVAFAAIPGALIFSRISDKWQSKKISIILALELGAAAMLLLTVTANNSSLLLIALILYGFLGKLAVEPIIISFISDQANPLILGTTLGISNFFGLSASIFAPTITGVISDASGTREMGFYISIIIMVLAAVAFFIVNKIPEKKAAFELEESGEA</sequence>
<dbReference type="PANTHER" id="PTHR11662:SF399">
    <property type="entry name" value="FI19708P1-RELATED"/>
    <property type="match status" value="1"/>
</dbReference>
<dbReference type="EMBL" id="JAFLWD010000007">
    <property type="protein sequence ID" value="MBO0439330.1"/>
    <property type="molecule type" value="Genomic_DNA"/>
</dbReference>
<feature type="transmembrane region" description="Helical" evidence="6">
    <location>
        <begin position="51"/>
        <end position="71"/>
    </location>
</feature>
<feature type="transmembrane region" description="Helical" evidence="6">
    <location>
        <begin position="232"/>
        <end position="252"/>
    </location>
</feature>
<dbReference type="Gene3D" id="1.20.1250.20">
    <property type="entry name" value="MFS general substrate transporter like domains"/>
    <property type="match status" value="2"/>
</dbReference>
<dbReference type="SUPFAM" id="SSF103473">
    <property type="entry name" value="MFS general substrate transporter"/>
    <property type="match status" value="1"/>
</dbReference>
<dbReference type="RefSeq" id="WP_207111430.1">
    <property type="nucleotide sequence ID" value="NZ_JAFLWD010000007.1"/>
</dbReference>
<feature type="transmembrane region" description="Helical" evidence="6">
    <location>
        <begin position="389"/>
        <end position="408"/>
    </location>
</feature>
<feature type="transmembrane region" description="Helical" evidence="6">
    <location>
        <begin position="12"/>
        <end position="31"/>
    </location>
</feature>
<dbReference type="Pfam" id="PF07690">
    <property type="entry name" value="MFS_1"/>
    <property type="match status" value="1"/>
</dbReference>
<dbReference type="InterPro" id="IPR005829">
    <property type="entry name" value="Sugar_transporter_CS"/>
</dbReference>
<evidence type="ECO:0000256" key="1">
    <source>
        <dbReference type="ARBA" id="ARBA00004651"/>
    </source>
</evidence>
<feature type="transmembrane region" description="Helical" evidence="6">
    <location>
        <begin position="107"/>
        <end position="128"/>
    </location>
</feature>
<dbReference type="InterPro" id="IPR020846">
    <property type="entry name" value="MFS_dom"/>
</dbReference>
<evidence type="ECO:0000313" key="9">
    <source>
        <dbReference type="Proteomes" id="UP000664632"/>
    </source>
</evidence>
<protein>
    <submittedName>
        <fullName evidence="8">MFS transporter</fullName>
    </submittedName>
</protein>
<feature type="transmembrane region" description="Helical" evidence="6">
    <location>
        <begin position="83"/>
        <end position="101"/>
    </location>
</feature>
<comment type="subcellular location">
    <subcellularLocation>
        <location evidence="1">Cell membrane</location>
        <topology evidence="1">Multi-pass membrane protein</topology>
    </subcellularLocation>
</comment>
<evidence type="ECO:0000256" key="6">
    <source>
        <dbReference type="SAM" id="Phobius"/>
    </source>
</evidence>
<keyword evidence="3 6" id="KW-0812">Transmembrane</keyword>
<evidence type="ECO:0000256" key="3">
    <source>
        <dbReference type="ARBA" id="ARBA00022692"/>
    </source>
</evidence>
<feature type="transmembrane region" description="Helical" evidence="6">
    <location>
        <begin position="174"/>
        <end position="193"/>
    </location>
</feature>
<feature type="transmembrane region" description="Helical" evidence="6">
    <location>
        <begin position="297"/>
        <end position="317"/>
    </location>
</feature>
<evidence type="ECO:0000256" key="2">
    <source>
        <dbReference type="ARBA" id="ARBA00022448"/>
    </source>
</evidence>
<feature type="transmembrane region" description="Helical" evidence="6">
    <location>
        <begin position="323"/>
        <end position="346"/>
    </location>
</feature>
<evidence type="ECO:0000313" key="8">
    <source>
        <dbReference type="EMBL" id="MBO0439330.1"/>
    </source>
</evidence>
<gene>
    <name evidence="8" type="ORF">JZO69_03010</name>
</gene>